<dbReference type="PANTHER" id="PTHR42736:SF1">
    <property type="entry name" value="PROTEIN-GLUTAMINE GAMMA-GLUTAMYLTRANSFERASE"/>
    <property type="match status" value="1"/>
</dbReference>
<evidence type="ECO:0000313" key="4">
    <source>
        <dbReference type="EMBL" id="TWT93681.1"/>
    </source>
</evidence>
<dbReference type="OrthoDB" id="9804872at2"/>
<gene>
    <name evidence="4" type="primary">tgpA_3</name>
    <name evidence="4" type="ORF">Pla100_41990</name>
</gene>
<name>A0A5C6A3B4_9BACT</name>
<feature type="transmembrane region" description="Helical" evidence="2">
    <location>
        <begin position="56"/>
        <end position="73"/>
    </location>
</feature>
<feature type="region of interest" description="Disordered" evidence="1">
    <location>
        <begin position="327"/>
        <end position="350"/>
    </location>
</feature>
<dbReference type="Pfam" id="PF13559">
    <property type="entry name" value="DUF4129"/>
    <property type="match status" value="1"/>
</dbReference>
<dbReference type="InterPro" id="IPR052901">
    <property type="entry name" value="Bact_TGase-like"/>
</dbReference>
<feature type="transmembrane region" description="Helical" evidence="2">
    <location>
        <begin position="158"/>
        <end position="180"/>
    </location>
</feature>
<reference evidence="4 5" key="1">
    <citation type="submission" date="2019-02" db="EMBL/GenBank/DDBJ databases">
        <title>Deep-cultivation of Planctomycetes and their phenomic and genomic characterization uncovers novel biology.</title>
        <authorList>
            <person name="Wiegand S."/>
            <person name="Jogler M."/>
            <person name="Boedeker C."/>
            <person name="Pinto D."/>
            <person name="Vollmers J."/>
            <person name="Rivas-Marin E."/>
            <person name="Kohn T."/>
            <person name="Peeters S.H."/>
            <person name="Heuer A."/>
            <person name="Rast P."/>
            <person name="Oberbeckmann S."/>
            <person name="Bunk B."/>
            <person name="Jeske O."/>
            <person name="Meyerdierks A."/>
            <person name="Storesund J.E."/>
            <person name="Kallscheuer N."/>
            <person name="Luecker S."/>
            <person name="Lage O.M."/>
            <person name="Pohl T."/>
            <person name="Merkel B.J."/>
            <person name="Hornburger P."/>
            <person name="Mueller R.-W."/>
            <person name="Bruemmer F."/>
            <person name="Labrenz M."/>
            <person name="Spormann A.M."/>
            <person name="Op Den Camp H."/>
            <person name="Overmann J."/>
            <person name="Amann R."/>
            <person name="Jetten M.S.M."/>
            <person name="Mascher T."/>
            <person name="Medema M.H."/>
            <person name="Devos D.P."/>
            <person name="Kaster A.-K."/>
            <person name="Ovreas L."/>
            <person name="Rohde M."/>
            <person name="Galperin M.Y."/>
            <person name="Jogler C."/>
        </authorList>
    </citation>
    <scope>NUCLEOTIDE SEQUENCE [LARGE SCALE GENOMIC DNA]</scope>
    <source>
        <strain evidence="4 5">Pla100</strain>
    </source>
</reference>
<feature type="transmembrane region" description="Helical" evidence="2">
    <location>
        <begin position="130"/>
        <end position="146"/>
    </location>
</feature>
<evidence type="ECO:0000259" key="3">
    <source>
        <dbReference type="SMART" id="SM00460"/>
    </source>
</evidence>
<keyword evidence="2" id="KW-1133">Transmembrane helix</keyword>
<proteinExistence type="predicted"/>
<evidence type="ECO:0000256" key="1">
    <source>
        <dbReference type="SAM" id="MobiDB-lite"/>
    </source>
</evidence>
<dbReference type="Pfam" id="PF11992">
    <property type="entry name" value="TgpA_N"/>
    <property type="match status" value="1"/>
</dbReference>
<dbReference type="Proteomes" id="UP000316213">
    <property type="component" value="Unassembled WGS sequence"/>
</dbReference>
<feature type="domain" description="Transglutaminase-like" evidence="3">
    <location>
        <begin position="413"/>
        <end position="485"/>
    </location>
</feature>
<dbReference type="RefSeq" id="WP_146579495.1">
    <property type="nucleotide sequence ID" value="NZ_SJPM01000009.1"/>
</dbReference>
<protein>
    <submittedName>
        <fullName evidence="4">Protein-glutamine gamma-glutamyltransferase</fullName>
        <ecNumber evidence="4">2.3.2.13</ecNumber>
    </submittedName>
</protein>
<dbReference type="PANTHER" id="PTHR42736">
    <property type="entry name" value="PROTEIN-GLUTAMINE GAMMA-GLUTAMYLTRANSFERASE"/>
    <property type="match status" value="1"/>
</dbReference>
<dbReference type="AlphaFoldDB" id="A0A5C6A3B4"/>
<evidence type="ECO:0000256" key="2">
    <source>
        <dbReference type="SAM" id="Phobius"/>
    </source>
</evidence>
<dbReference type="InterPro" id="IPR002931">
    <property type="entry name" value="Transglutaminase-like"/>
</dbReference>
<feature type="compositionally biased region" description="Polar residues" evidence="1">
    <location>
        <begin position="331"/>
        <end position="348"/>
    </location>
</feature>
<dbReference type="GO" id="GO:0003810">
    <property type="term" value="F:protein-glutamine gamma-glutamyltransferase activity"/>
    <property type="evidence" value="ECO:0007669"/>
    <property type="project" value="UniProtKB-EC"/>
</dbReference>
<dbReference type="EMBL" id="SJPM01000009">
    <property type="protein sequence ID" value="TWT93681.1"/>
    <property type="molecule type" value="Genomic_DNA"/>
</dbReference>
<accession>A0A5C6A3B4</accession>
<dbReference type="Gene3D" id="3.10.620.30">
    <property type="match status" value="1"/>
</dbReference>
<dbReference type="InterPro" id="IPR025403">
    <property type="entry name" value="TgpA-like_C"/>
</dbReference>
<sequence length="652" mass="71362">MKPDFATFKRLTPILPVLVALLIHAIALDRWSLAVPAAIAVLYAMSRDTAVQTGSWHWYLSVIGGLVIGLIVPSAEITHGPIPPVAVGTITGMAVALIVMAVFAGKTTVAWAASWGLIAVSGKLQMTGPLYYALIAFFATTLVTAATHSRLTRAGGRLVFPFLLFIGLVVLSTMAMSVGLKHVDRLFLSSMQSVMQNTNTPSTTGLSKNITLSSRSTIRESKRELFEVSQMPGLLRVQVMDQFDGLRWTTSDQLDQPLGSFGEPTSDRDDTRQLDFWFLEDLSGALPSPAGTRQVDGATPRITGGWILRGEPVGLSMSLIASKVARLPNETRPSQTPVHTSEPQSTASRIEPNLFGVDESVETSLSRVAGSLTDGAMTNEAKADAVQAFFHNEFQYSLTTDLTGDAPPLVVFVEQRRPAYCVYFASAMALMLRTQGVPTRVVSGFAPTESNPLTGRVTVRERDSHAWVEVWSEAEQRYLTYDPTPAASRRQVIGVSEPVSWSTAIIAAIRSQWRRIWQTIQNHPSTWLVWMLTSPVVWLAIAMVAIWIAWRRRGRPVPADSNADPIDPVLRSVYQHYLDSLERLGVMPQPWETDDELLTRVAMTVDASTAGEATDFIGLYRAARYGGAKVDDHLSELARSIGGTRILTSRRA</sequence>
<organism evidence="4 5">
    <name type="scientific">Neorhodopirellula pilleata</name>
    <dbReference type="NCBI Taxonomy" id="2714738"/>
    <lineage>
        <taxon>Bacteria</taxon>
        <taxon>Pseudomonadati</taxon>
        <taxon>Planctomycetota</taxon>
        <taxon>Planctomycetia</taxon>
        <taxon>Pirellulales</taxon>
        <taxon>Pirellulaceae</taxon>
        <taxon>Neorhodopirellula</taxon>
    </lineage>
</organism>
<dbReference type="SUPFAM" id="SSF54001">
    <property type="entry name" value="Cysteine proteinases"/>
    <property type="match status" value="1"/>
</dbReference>
<feature type="transmembrane region" description="Helical" evidence="2">
    <location>
        <begin position="85"/>
        <end position="118"/>
    </location>
</feature>
<keyword evidence="2" id="KW-0812">Transmembrane</keyword>
<dbReference type="SMART" id="SM00460">
    <property type="entry name" value="TGc"/>
    <property type="match status" value="1"/>
</dbReference>
<keyword evidence="5" id="KW-1185">Reference proteome</keyword>
<keyword evidence="2" id="KW-0472">Membrane</keyword>
<dbReference type="InterPro" id="IPR021878">
    <property type="entry name" value="TgpA_N"/>
</dbReference>
<keyword evidence="4" id="KW-0012">Acyltransferase</keyword>
<keyword evidence="4" id="KW-0808">Transferase</keyword>
<feature type="transmembrane region" description="Helical" evidence="2">
    <location>
        <begin position="527"/>
        <end position="550"/>
    </location>
</feature>
<dbReference type="InterPro" id="IPR038765">
    <property type="entry name" value="Papain-like_cys_pep_sf"/>
</dbReference>
<comment type="caution">
    <text evidence="4">The sequence shown here is derived from an EMBL/GenBank/DDBJ whole genome shotgun (WGS) entry which is preliminary data.</text>
</comment>
<dbReference type="EC" id="2.3.2.13" evidence="4"/>
<dbReference type="Pfam" id="PF01841">
    <property type="entry name" value="Transglut_core"/>
    <property type="match status" value="1"/>
</dbReference>
<evidence type="ECO:0000313" key="5">
    <source>
        <dbReference type="Proteomes" id="UP000316213"/>
    </source>
</evidence>